<feature type="domain" description="JmjC" evidence="13">
    <location>
        <begin position="296"/>
        <end position="491"/>
    </location>
</feature>
<evidence type="ECO:0000256" key="3">
    <source>
        <dbReference type="ARBA" id="ARBA00022771"/>
    </source>
</evidence>
<dbReference type="Pfam" id="PF02373">
    <property type="entry name" value="JmjC"/>
    <property type="match status" value="1"/>
</dbReference>
<dbReference type="GO" id="GO:0005634">
    <property type="term" value="C:nucleus"/>
    <property type="evidence" value="ECO:0007669"/>
    <property type="project" value="UniProtKB-SubCell"/>
</dbReference>
<dbReference type="SUPFAM" id="SSF51197">
    <property type="entry name" value="Clavaminate synthase-like"/>
    <property type="match status" value="1"/>
</dbReference>
<evidence type="ECO:0000256" key="1">
    <source>
        <dbReference type="ARBA" id="ARBA00004123"/>
    </source>
</evidence>
<evidence type="ECO:0000256" key="9">
    <source>
        <dbReference type="ARBA" id="ARBA00023015"/>
    </source>
</evidence>
<dbReference type="InterPro" id="IPR003347">
    <property type="entry name" value="JmjC_dom"/>
</dbReference>
<protein>
    <recommendedName>
        <fullName evidence="13">JmjC domain-containing protein</fullName>
    </recommendedName>
</protein>
<keyword evidence="9" id="KW-0805">Transcription regulation</keyword>
<feature type="region of interest" description="Disordered" evidence="12">
    <location>
        <begin position="616"/>
        <end position="660"/>
    </location>
</feature>
<keyword evidence="4" id="KW-0862">Zinc</keyword>
<keyword evidence="5" id="KW-0156">Chromatin regulator</keyword>
<dbReference type="Proteomes" id="UP000580250">
    <property type="component" value="Unassembled WGS sequence"/>
</dbReference>
<dbReference type="Gene3D" id="2.60.120.650">
    <property type="entry name" value="Cupin"/>
    <property type="match status" value="1"/>
</dbReference>
<dbReference type="InterPro" id="IPR019787">
    <property type="entry name" value="Znf_PHD-finger"/>
</dbReference>
<evidence type="ECO:0000256" key="10">
    <source>
        <dbReference type="ARBA" id="ARBA00023163"/>
    </source>
</evidence>
<evidence type="ECO:0000256" key="11">
    <source>
        <dbReference type="ARBA" id="ARBA00023242"/>
    </source>
</evidence>
<dbReference type="PROSITE" id="PS51184">
    <property type="entry name" value="JMJC"/>
    <property type="match status" value="1"/>
</dbReference>
<evidence type="ECO:0000256" key="2">
    <source>
        <dbReference type="ARBA" id="ARBA00022723"/>
    </source>
</evidence>
<keyword evidence="11" id="KW-0539">Nucleus</keyword>
<dbReference type="AlphaFoldDB" id="A0A6V7V0N3"/>
<dbReference type="Gene3D" id="3.30.40.10">
    <property type="entry name" value="Zinc/RING finger domain, C3HC4 (zinc finger)"/>
    <property type="match status" value="1"/>
</dbReference>
<keyword evidence="6" id="KW-0223">Dioxygenase</keyword>
<reference evidence="14 15" key="1">
    <citation type="submission" date="2020-08" db="EMBL/GenBank/DDBJ databases">
        <authorList>
            <person name="Koutsovoulos G."/>
            <person name="Danchin GJ E."/>
        </authorList>
    </citation>
    <scope>NUCLEOTIDE SEQUENCE [LARGE SCALE GENOMIC DNA]</scope>
</reference>
<evidence type="ECO:0000313" key="15">
    <source>
        <dbReference type="Proteomes" id="UP000580250"/>
    </source>
</evidence>
<dbReference type="GO" id="GO:0008270">
    <property type="term" value="F:zinc ion binding"/>
    <property type="evidence" value="ECO:0007669"/>
    <property type="project" value="UniProtKB-KW"/>
</dbReference>
<evidence type="ECO:0000256" key="8">
    <source>
        <dbReference type="ARBA" id="ARBA00023004"/>
    </source>
</evidence>
<name>A0A6V7V0N3_MELEN</name>
<evidence type="ECO:0000256" key="4">
    <source>
        <dbReference type="ARBA" id="ARBA00022833"/>
    </source>
</evidence>
<dbReference type="Pfam" id="PF17811">
    <property type="entry name" value="JHD"/>
    <property type="match status" value="1"/>
</dbReference>
<feature type="compositionally biased region" description="Acidic residues" evidence="12">
    <location>
        <begin position="616"/>
        <end position="640"/>
    </location>
</feature>
<evidence type="ECO:0000313" key="14">
    <source>
        <dbReference type="EMBL" id="CAD2168474.1"/>
    </source>
</evidence>
<dbReference type="Gene3D" id="1.20.58.1360">
    <property type="match status" value="1"/>
</dbReference>
<accession>A0A6V7V0N3</accession>
<dbReference type="SUPFAM" id="SSF57903">
    <property type="entry name" value="FYVE/PHD zinc finger"/>
    <property type="match status" value="1"/>
</dbReference>
<dbReference type="EMBL" id="CAJEWN010000141">
    <property type="protein sequence ID" value="CAD2168474.1"/>
    <property type="molecule type" value="Genomic_DNA"/>
</dbReference>
<feature type="region of interest" description="Disordered" evidence="12">
    <location>
        <begin position="840"/>
        <end position="865"/>
    </location>
</feature>
<comment type="caution">
    <text evidence="14">The sequence shown here is derived from an EMBL/GenBank/DDBJ whole genome shotgun (WGS) entry which is preliminary data.</text>
</comment>
<dbReference type="InterPro" id="IPR011011">
    <property type="entry name" value="Znf_FYVE_PHD"/>
</dbReference>
<proteinExistence type="predicted"/>
<dbReference type="SMART" id="SM00558">
    <property type="entry name" value="JmjC"/>
    <property type="match status" value="1"/>
</dbReference>
<dbReference type="SMART" id="SM00249">
    <property type="entry name" value="PHD"/>
    <property type="match status" value="1"/>
</dbReference>
<dbReference type="InterPro" id="IPR041070">
    <property type="entry name" value="JHD"/>
</dbReference>
<dbReference type="Pfam" id="PF00628">
    <property type="entry name" value="PHD"/>
    <property type="match status" value="1"/>
</dbReference>
<evidence type="ECO:0000256" key="6">
    <source>
        <dbReference type="ARBA" id="ARBA00022964"/>
    </source>
</evidence>
<dbReference type="InterPro" id="IPR050690">
    <property type="entry name" value="JHDM1_Histone_Demethylase"/>
</dbReference>
<evidence type="ECO:0000256" key="7">
    <source>
        <dbReference type="ARBA" id="ARBA00023002"/>
    </source>
</evidence>
<dbReference type="GO" id="GO:0006325">
    <property type="term" value="P:chromatin organization"/>
    <property type="evidence" value="ECO:0007669"/>
    <property type="project" value="UniProtKB-KW"/>
</dbReference>
<keyword evidence="3" id="KW-0863">Zinc-finger</keyword>
<gene>
    <name evidence="14" type="ORF">MENT_LOCUS19844</name>
</gene>
<evidence type="ECO:0000256" key="12">
    <source>
        <dbReference type="SAM" id="MobiDB-lite"/>
    </source>
</evidence>
<keyword evidence="2" id="KW-0479">Metal-binding</keyword>
<keyword evidence="7" id="KW-0560">Oxidoreductase</keyword>
<comment type="subcellular location">
    <subcellularLocation>
        <location evidence="1">Nucleus</location>
    </subcellularLocation>
</comment>
<keyword evidence="8" id="KW-0408">Iron</keyword>
<sequence>MDFYSQTNFNPNFDTTTLLPHTSSSFLTCNTTDLDKEANNPVSSKALSSSGSSNQNVCAHCGFEIYEPIFSKDKAPVMITNLPHLPLHDAALMNKKDDNVKLFRSHDEDTSEWIFCDICRKWFHANCVDIQQYEMPLIDKYHCPSCRFEHGDSIMKVKRLFHRYVFDDESQRTLPIQIGTEAWTHNFKNEYRKIPEVTREMIDLYEDGRQLMQNFNFLSKWTKPIKVKNCKGLGLRMPDDPYFDILDVIKLLGGHVLVDTIDVFAQQTYTMSLDRFYGLWKKRIRDRLYNILSLEFSGTKLSDIVRSPSIVRELSWVRRFWPREEQSELHPEISFDDIYTFDDNPTWQKHFGRANESDHQHESSRPYVENFCLLGMRGSYTDFHIDFGGSSVWYHVFRGSKIFFIAPPTPENLQAFLNWQNDKERSEKFFGDLLPNGGKIYRLEVGERETLLLPSGWIHSVYTPEDSIVFGGNFLHSLNVDLQLRVYDMELAVETDERFKFPFFELCNIYAAKSFAESIKDCTECGQLADQFQIDVATLLLEKCSKWIQEADKFSIFKGTLKQLEKQLERQTNLQRRMKAHNPAINSTNMPAISPSSQCSPLRQPELEIQDLDSSWDQDDVDDCNEQEDDFEPIADDSDNNSDSRTEAGKELCISQQPSTSANNVTGLVNAVSDVDPEGHIRLKIKLPCWHQKPDNEKKQDYINNVIADEDEADIGAMFSGRSIHGRQIRPTSRISTLGGITMGDQKNDVFDFVPGTASITSKNVGHKDFISPFALKERPQIHLADKAAEKNYKNELFLPLNKQKRKKMNANCSNIDFFPNDLFTSTSSTSLNKADSVIQKKPKKTSAVNSRERLAKKLGLMRKK</sequence>
<dbReference type="PANTHER" id="PTHR23123">
    <property type="entry name" value="PHD/F-BOX CONTAINING PROTEIN"/>
    <property type="match status" value="1"/>
</dbReference>
<organism evidence="14 15">
    <name type="scientific">Meloidogyne enterolobii</name>
    <name type="common">Root-knot nematode worm</name>
    <name type="synonym">Meloidogyne mayaguensis</name>
    <dbReference type="NCBI Taxonomy" id="390850"/>
    <lineage>
        <taxon>Eukaryota</taxon>
        <taxon>Metazoa</taxon>
        <taxon>Ecdysozoa</taxon>
        <taxon>Nematoda</taxon>
        <taxon>Chromadorea</taxon>
        <taxon>Rhabditida</taxon>
        <taxon>Tylenchina</taxon>
        <taxon>Tylenchomorpha</taxon>
        <taxon>Tylenchoidea</taxon>
        <taxon>Meloidogynidae</taxon>
        <taxon>Meloidogyninae</taxon>
        <taxon>Meloidogyne</taxon>
    </lineage>
</organism>
<evidence type="ECO:0000259" key="13">
    <source>
        <dbReference type="PROSITE" id="PS51184"/>
    </source>
</evidence>
<keyword evidence="10" id="KW-0804">Transcription</keyword>
<feature type="region of interest" description="Disordered" evidence="12">
    <location>
        <begin position="581"/>
        <end position="601"/>
    </location>
</feature>
<feature type="compositionally biased region" description="Polar residues" evidence="12">
    <location>
        <begin position="584"/>
        <end position="601"/>
    </location>
</feature>
<evidence type="ECO:0000256" key="5">
    <source>
        <dbReference type="ARBA" id="ARBA00022853"/>
    </source>
</evidence>
<dbReference type="InterPro" id="IPR001965">
    <property type="entry name" value="Znf_PHD"/>
</dbReference>
<dbReference type="InterPro" id="IPR013083">
    <property type="entry name" value="Znf_RING/FYVE/PHD"/>
</dbReference>
<dbReference type="OrthoDB" id="5876800at2759"/>
<dbReference type="GO" id="GO:0051213">
    <property type="term" value="F:dioxygenase activity"/>
    <property type="evidence" value="ECO:0007669"/>
    <property type="project" value="UniProtKB-KW"/>
</dbReference>